<proteinExistence type="predicted"/>
<comment type="caution">
    <text evidence="3">The sequence shown here is derived from an EMBL/GenBank/DDBJ whole genome shotgun (WGS) entry which is preliminary data.</text>
</comment>
<reference evidence="3 4" key="1">
    <citation type="submission" date="2019-07" db="EMBL/GenBank/DDBJ databases">
        <title>Whole genome shotgun sequence of Pseudoalteromonas espejiana NBRC 102222.</title>
        <authorList>
            <person name="Hosoyama A."/>
            <person name="Uohara A."/>
            <person name="Ohji S."/>
            <person name="Ichikawa N."/>
        </authorList>
    </citation>
    <scope>NUCLEOTIDE SEQUENCE [LARGE SCALE GENOMIC DNA]</scope>
    <source>
        <strain evidence="3 4">NBRC 102222</strain>
    </source>
</reference>
<dbReference type="GO" id="GO:0030234">
    <property type="term" value="F:enzyme regulator activity"/>
    <property type="evidence" value="ECO:0007669"/>
    <property type="project" value="TreeGrafter"/>
</dbReference>
<dbReference type="SUPFAM" id="SSF53822">
    <property type="entry name" value="Periplasmic binding protein-like I"/>
    <property type="match status" value="1"/>
</dbReference>
<protein>
    <submittedName>
        <fullName evidence="3">Penicillin-binding protein activator LpoA</fullName>
    </submittedName>
</protein>
<dbReference type="RefSeq" id="WP_089348659.1">
    <property type="nucleotide sequence ID" value="NZ_BJUM01000005.1"/>
</dbReference>
<evidence type="ECO:0000313" key="3">
    <source>
        <dbReference type="EMBL" id="GEK53830.1"/>
    </source>
</evidence>
<feature type="chain" id="PRO_5021739032" evidence="2">
    <location>
        <begin position="20"/>
        <end position="628"/>
    </location>
</feature>
<accession>A0A510XS48</accession>
<dbReference type="InterPro" id="IPR028082">
    <property type="entry name" value="Peripla_BP_I"/>
</dbReference>
<dbReference type="Proteomes" id="UP000321419">
    <property type="component" value="Unassembled WGS sequence"/>
</dbReference>
<gene>
    <name evidence="3" type="primary">lpoA</name>
    <name evidence="3" type="ORF">PES01_06750</name>
</gene>
<keyword evidence="2" id="KW-0732">Signal</keyword>
<sequence length="628" mass="71173">MRLKLVSLLIILSGLSACSTTEKPTKNSDSINSSANALQNQATSADAIYKLALNRTGADKIQLLYSARDAAISEQSWPLLENICNELEQTPSVDKIQNRLYIAYAQKQQNKNDQALVILQSLDGQLKQPEHFAWHQYLTASIYASQNFPKRAAPYFFRASETANKNSIEIPTLQQTLWNNLTKLSSYALERFNRGSVIQQGWVNLALYHQVYANSGVELDQAINNWRRRYPGHPATAILPEQDETLTDLAPVNIERLVVLIPQSGANQRLGDALKAGVLAALDNQNISETLFLDENLTTEELTAQFTELNPDFVIGPLLKANIDKLAQAKTLIDTPTLHLNTFDGERLSLQHYFFALNPEHEVQQALEHFLAKGYQKPMLLAPNNANGQRLIDYFNIQWQRYSETKPEVGFYNDNKDMPNTITNLLEVDKSKQRIKTVKSLFRQEVESETRSRSDIDAIYILGDAVETRLIKPYLDVNVSTFAQRIPLYASSKSHSKQIDRTDKGDLEGLYFTELPWMLNSQIKQHNLRNQYNTLWPENADISQRLFAMAYDSVSVLSDIRQLSIMPGNKFTGLSGKLSVNTSGHIERTLDWAQYKNRRIKAVQLETKQPVPLFMQSANEANSTQTFN</sequence>
<dbReference type="EMBL" id="BJUM01000005">
    <property type="protein sequence ID" value="GEK53830.1"/>
    <property type="molecule type" value="Genomic_DNA"/>
</dbReference>
<dbReference type="GO" id="GO:0009252">
    <property type="term" value="P:peptidoglycan biosynthetic process"/>
    <property type="evidence" value="ECO:0007669"/>
    <property type="project" value="TreeGrafter"/>
</dbReference>
<dbReference type="CDD" id="cd06339">
    <property type="entry name" value="PBP1_YraM_LppC_lipoprotein-like"/>
    <property type="match status" value="1"/>
</dbReference>
<dbReference type="GO" id="GO:0031241">
    <property type="term" value="C:periplasmic side of cell outer membrane"/>
    <property type="evidence" value="ECO:0007669"/>
    <property type="project" value="TreeGrafter"/>
</dbReference>
<dbReference type="PROSITE" id="PS51257">
    <property type="entry name" value="PROKAR_LIPOPROTEIN"/>
    <property type="match status" value="1"/>
</dbReference>
<organism evidence="3 4">
    <name type="scientific">Pseudoalteromonas espejiana</name>
    <dbReference type="NCBI Taxonomy" id="28107"/>
    <lineage>
        <taxon>Bacteria</taxon>
        <taxon>Pseudomonadati</taxon>
        <taxon>Pseudomonadota</taxon>
        <taxon>Gammaproteobacteria</taxon>
        <taxon>Alteromonadales</taxon>
        <taxon>Pseudoalteromonadaceae</taxon>
        <taxon>Pseudoalteromonas</taxon>
    </lineage>
</organism>
<dbReference type="InterPro" id="IPR007443">
    <property type="entry name" value="LpoA"/>
</dbReference>
<evidence type="ECO:0000256" key="2">
    <source>
        <dbReference type="SAM" id="SignalP"/>
    </source>
</evidence>
<evidence type="ECO:0000256" key="1">
    <source>
        <dbReference type="ARBA" id="ARBA00023136"/>
    </source>
</evidence>
<dbReference type="Gene3D" id="3.40.50.2300">
    <property type="match status" value="2"/>
</dbReference>
<dbReference type="Pfam" id="PF04348">
    <property type="entry name" value="LppC"/>
    <property type="match status" value="1"/>
</dbReference>
<dbReference type="PANTHER" id="PTHR38038:SF1">
    <property type="entry name" value="PENICILLIN-BINDING PROTEIN ACTIVATOR LPOA"/>
    <property type="match status" value="1"/>
</dbReference>
<dbReference type="AlphaFoldDB" id="A0A510XS48"/>
<keyword evidence="4" id="KW-1185">Reference proteome</keyword>
<dbReference type="Gene3D" id="1.25.40.650">
    <property type="match status" value="1"/>
</dbReference>
<feature type="signal peptide" evidence="2">
    <location>
        <begin position="1"/>
        <end position="19"/>
    </location>
</feature>
<dbReference type="OrthoDB" id="6708821at2"/>
<name>A0A510XS48_9GAMM</name>
<evidence type="ECO:0000313" key="4">
    <source>
        <dbReference type="Proteomes" id="UP000321419"/>
    </source>
</evidence>
<keyword evidence="1" id="KW-0472">Membrane</keyword>
<dbReference type="PANTHER" id="PTHR38038">
    <property type="entry name" value="PENICILLIN-BINDING PROTEIN ACTIVATOR LPOA"/>
    <property type="match status" value="1"/>
</dbReference>